<comment type="caution">
    <text evidence="10">The sequence shown here is derived from an EMBL/GenBank/DDBJ whole genome shotgun (WGS) entry which is preliminary data.</text>
</comment>
<comment type="subcellular location">
    <subcellularLocation>
        <location evidence="1 5">Bacterial flagellum basal body</location>
    </subcellularLocation>
</comment>
<keyword evidence="10" id="KW-0969">Cilium</keyword>
<dbReference type="EMBL" id="PXYK01000005">
    <property type="protein sequence ID" value="PSJ63348.1"/>
    <property type="molecule type" value="Genomic_DNA"/>
</dbReference>
<dbReference type="OrthoDB" id="8372879at2"/>
<sequence length="419" mass="43514">MSLYGMMRTGVSGMNAQANRLSSVADNIANANTTGYKRSSTEFSSLVIPTAGGNYASGGVTTVVRNAVSQQGDLRFTNSGTDLAINGNGFFIVQDDSGQSFMTRAGAFTPDDQGRLVNAAGFVLMGYSYANGTPSANANGFGGLEPVNVKLNEITASPSRTGIFSATLPASADIVDPDDLPSENGSGAKHTAKSSLLAYDNLGREVLLDVYSTRTGENTWEVAIYNQADAAANTSFPYGQPALATQTLTFDGTTGKLTGTSQTSITLDVPGGASLAIDLSGMKQLGQQYSVSTAKLDGSAPSAIDTVQIGNDGIVYAQYGDGSIKQLYRIPVATVQSPDQLQVLAGNVFAESPLSGTPEVGFPGESSRGSIVSGALESSNVDIAEELTNMIESQRSYTANSKVFQTGADLMDVLVNLKR</sequence>
<dbReference type="GO" id="GO:0009425">
    <property type="term" value="C:bacterial-type flagellum basal body"/>
    <property type="evidence" value="ECO:0007669"/>
    <property type="project" value="UniProtKB-SubCell"/>
</dbReference>
<comment type="similarity">
    <text evidence="2 5">Belongs to the flagella basal body rod proteins family.</text>
</comment>
<comment type="function">
    <text evidence="5">A flexible structure which links the flagellar filament to the drive apparatus in the basal body.</text>
</comment>
<dbReference type="Pfam" id="PF06429">
    <property type="entry name" value="Flg_bbr_C"/>
    <property type="match status" value="1"/>
</dbReference>
<dbReference type="Proteomes" id="UP000241229">
    <property type="component" value="Unassembled WGS sequence"/>
</dbReference>
<dbReference type="GO" id="GO:0005829">
    <property type="term" value="C:cytosol"/>
    <property type="evidence" value="ECO:0007669"/>
    <property type="project" value="TreeGrafter"/>
</dbReference>
<dbReference type="Pfam" id="PF07559">
    <property type="entry name" value="FlgE_D2"/>
    <property type="match status" value="1"/>
</dbReference>
<keyword evidence="10" id="KW-0282">Flagellum</keyword>
<keyword evidence="4 5" id="KW-0975">Bacterial flagellum</keyword>
<dbReference type="InterPro" id="IPR037058">
    <property type="entry name" value="Falgellar_hook_FlgE_sf"/>
</dbReference>
<gene>
    <name evidence="10" type="ORF">C7I84_06845</name>
</gene>
<evidence type="ECO:0000256" key="5">
    <source>
        <dbReference type="RuleBase" id="RU362116"/>
    </source>
</evidence>
<reference evidence="10 11" key="1">
    <citation type="submission" date="2018-03" db="EMBL/GenBank/DDBJ databases">
        <title>The draft genome of Mesorhizobium sp. 6GN-30.</title>
        <authorList>
            <person name="Liu L."/>
            <person name="Li L."/>
            <person name="Wang T."/>
            <person name="Zhang X."/>
            <person name="Liang L."/>
        </authorList>
    </citation>
    <scope>NUCLEOTIDE SEQUENCE [LARGE SCALE GENOMIC DNA]</scope>
    <source>
        <strain evidence="10 11">6GN30</strain>
    </source>
</reference>
<dbReference type="PROSITE" id="PS00588">
    <property type="entry name" value="FLAGELLA_BB_ROD"/>
    <property type="match status" value="1"/>
</dbReference>
<dbReference type="InterPro" id="IPR011491">
    <property type="entry name" value="FlgE_D2"/>
</dbReference>
<dbReference type="PANTHER" id="PTHR30435:SF1">
    <property type="entry name" value="FLAGELLAR HOOK PROTEIN FLGE"/>
    <property type="match status" value="1"/>
</dbReference>
<dbReference type="InterPro" id="IPR010930">
    <property type="entry name" value="Flg_bb/hook_C_dom"/>
</dbReference>
<dbReference type="Pfam" id="PF22692">
    <property type="entry name" value="LlgE_F_G_D1"/>
    <property type="match status" value="1"/>
</dbReference>
<dbReference type="PANTHER" id="PTHR30435">
    <property type="entry name" value="FLAGELLAR PROTEIN"/>
    <property type="match status" value="1"/>
</dbReference>
<dbReference type="InterPro" id="IPR020013">
    <property type="entry name" value="Flagellar_FlgE/F/G"/>
</dbReference>
<name>A0A2P7SLH1_9HYPH</name>
<dbReference type="Pfam" id="PF00460">
    <property type="entry name" value="Flg_bb_rod"/>
    <property type="match status" value="1"/>
</dbReference>
<dbReference type="AlphaFoldDB" id="A0A2P7SLH1"/>
<evidence type="ECO:0000256" key="2">
    <source>
        <dbReference type="ARBA" id="ARBA00009677"/>
    </source>
</evidence>
<evidence type="ECO:0000256" key="3">
    <source>
        <dbReference type="ARBA" id="ARBA00019015"/>
    </source>
</evidence>
<evidence type="ECO:0000259" key="8">
    <source>
        <dbReference type="Pfam" id="PF07559"/>
    </source>
</evidence>
<dbReference type="InterPro" id="IPR001444">
    <property type="entry name" value="Flag_bb_rod_N"/>
</dbReference>
<dbReference type="RefSeq" id="WP_106771411.1">
    <property type="nucleotide sequence ID" value="NZ_PXYK01000005.1"/>
</dbReference>
<evidence type="ECO:0000259" key="9">
    <source>
        <dbReference type="Pfam" id="PF22692"/>
    </source>
</evidence>
<proteinExistence type="inferred from homology"/>
<dbReference type="GO" id="GO:0009424">
    <property type="term" value="C:bacterial-type flagellum hook"/>
    <property type="evidence" value="ECO:0007669"/>
    <property type="project" value="TreeGrafter"/>
</dbReference>
<feature type="domain" description="Flagellar hook protein FlgE/F/G-like D1" evidence="9">
    <location>
        <begin position="84"/>
        <end position="126"/>
    </location>
</feature>
<dbReference type="Gene3D" id="2.60.98.20">
    <property type="entry name" value="Flagellar hook protein FlgE"/>
    <property type="match status" value="1"/>
</dbReference>
<feature type="domain" description="Flagellar hook protein FlgE D2" evidence="8">
    <location>
        <begin position="188"/>
        <end position="298"/>
    </location>
</feature>
<feature type="domain" description="Flagellar basal body rod protein N-terminal" evidence="6">
    <location>
        <begin position="7"/>
        <end position="37"/>
    </location>
</feature>
<evidence type="ECO:0000313" key="10">
    <source>
        <dbReference type="EMBL" id="PSJ63348.1"/>
    </source>
</evidence>
<dbReference type="SUPFAM" id="SSF117143">
    <property type="entry name" value="Flagellar hook protein flgE"/>
    <property type="match status" value="1"/>
</dbReference>
<accession>A0A2P7SLH1</accession>
<dbReference type="InterPro" id="IPR019776">
    <property type="entry name" value="Flagellar_basal_body_rod_CS"/>
</dbReference>
<organism evidence="10 11">
    <name type="scientific">Kumtagia ephedrae</name>
    <dbReference type="NCBI Taxonomy" id="2116701"/>
    <lineage>
        <taxon>Bacteria</taxon>
        <taxon>Pseudomonadati</taxon>
        <taxon>Pseudomonadota</taxon>
        <taxon>Alphaproteobacteria</taxon>
        <taxon>Hyphomicrobiales</taxon>
        <taxon>Phyllobacteriaceae</taxon>
        <taxon>Kumtagia</taxon>
    </lineage>
</organism>
<evidence type="ECO:0000256" key="4">
    <source>
        <dbReference type="ARBA" id="ARBA00023143"/>
    </source>
</evidence>
<dbReference type="NCBIfam" id="TIGR03506">
    <property type="entry name" value="FlgEFG_subfam"/>
    <property type="match status" value="1"/>
</dbReference>
<keyword evidence="10" id="KW-0966">Cell projection</keyword>
<evidence type="ECO:0000259" key="6">
    <source>
        <dbReference type="Pfam" id="PF00460"/>
    </source>
</evidence>
<evidence type="ECO:0000313" key="11">
    <source>
        <dbReference type="Proteomes" id="UP000241229"/>
    </source>
</evidence>
<dbReference type="GO" id="GO:0071978">
    <property type="term" value="P:bacterial-type flagellum-dependent swarming motility"/>
    <property type="evidence" value="ECO:0007669"/>
    <property type="project" value="TreeGrafter"/>
</dbReference>
<keyword evidence="11" id="KW-1185">Reference proteome</keyword>
<dbReference type="InterPro" id="IPR053967">
    <property type="entry name" value="LlgE_F_G-like_D1"/>
</dbReference>
<protein>
    <recommendedName>
        <fullName evidence="3 5">Flagellar hook protein FlgE</fullName>
    </recommendedName>
</protein>
<dbReference type="InterPro" id="IPR037925">
    <property type="entry name" value="FlgE/F/G-like"/>
</dbReference>
<feature type="domain" description="Flagellar basal-body/hook protein C-terminal" evidence="7">
    <location>
        <begin position="373"/>
        <end position="417"/>
    </location>
</feature>
<evidence type="ECO:0000256" key="1">
    <source>
        <dbReference type="ARBA" id="ARBA00004117"/>
    </source>
</evidence>
<evidence type="ECO:0000259" key="7">
    <source>
        <dbReference type="Pfam" id="PF06429"/>
    </source>
</evidence>